<dbReference type="SUPFAM" id="SSF53756">
    <property type="entry name" value="UDP-Glycosyltransferase/glycogen phosphorylase"/>
    <property type="match status" value="1"/>
</dbReference>
<comment type="caution">
    <text evidence="1">The sequence shown here is derived from an EMBL/GenBank/DDBJ whole genome shotgun (WGS) entry which is preliminary data.</text>
</comment>
<dbReference type="Proteomes" id="UP000249614">
    <property type="component" value="Unassembled WGS sequence"/>
</dbReference>
<evidence type="ECO:0000313" key="1">
    <source>
        <dbReference type="EMBL" id="PZS94690.1"/>
    </source>
</evidence>
<dbReference type="Gene3D" id="3.40.50.2000">
    <property type="entry name" value="Glycogen Phosphorylase B"/>
    <property type="match status" value="1"/>
</dbReference>
<evidence type="ECO:0008006" key="3">
    <source>
        <dbReference type="Google" id="ProtNLM"/>
    </source>
</evidence>
<protein>
    <recommendedName>
        <fullName evidence="3">Glycosyltransferase</fullName>
    </recommendedName>
</protein>
<proteinExistence type="predicted"/>
<dbReference type="CDD" id="cd03801">
    <property type="entry name" value="GT4_PimA-like"/>
    <property type="match status" value="1"/>
</dbReference>
<gene>
    <name evidence="1" type="ORF">A7X83_04655</name>
</gene>
<dbReference type="PANTHER" id="PTHR12526:SF584">
    <property type="entry name" value="GLYCOSYLTRANSFERASE"/>
    <property type="match status" value="1"/>
</dbReference>
<dbReference type="PANTHER" id="PTHR12526">
    <property type="entry name" value="GLYCOSYLTRANSFERASE"/>
    <property type="match status" value="1"/>
</dbReference>
<name>A0A2W6IGH2_STEMA</name>
<dbReference type="Pfam" id="PF13692">
    <property type="entry name" value="Glyco_trans_1_4"/>
    <property type="match status" value="1"/>
</dbReference>
<dbReference type="EMBL" id="LXXM01000090">
    <property type="protein sequence ID" value="PZS94690.1"/>
    <property type="molecule type" value="Genomic_DNA"/>
</dbReference>
<sequence length="447" mass="49366">MMVDRIPARRLTMMTMKHSWYSLKWRLRQASRRLASVIHNLRQVGPAATLRKVRAVLRPHPPAAASVPDQAVRSSGEARSTAPARAGYVLVLDASAPDPTRDSGSVRMCKILQSIRELGWQPVFMPDNGVISADSGAFLDTLGVDLIGIAGRPRLDQWLRVHGQQLRATLLSRHHVAAAHIGLIRDYAVGKVIFDTVDLHHVREQRAAELRRDPDLQRQAARTRQSEFALINASDTTLVVSQTELEMLQAQLPGSDIRLLSNIHDVHGVKRRFEDTADLYFVGGYAHQPNQEALEWLVGEIHPRIRAQRPEIVLHLIGEIPEDVAARYAGSGVIVHGHVPSLQPFLSRCRIALAPLLSGAGVKGKVNEAMSHGVPVVATPIAAEGMFLIDGQNALIAADTEAFSNAILRLYSDEALWSHISEQGYHNIREHFSSDAARRSLEALLRD</sequence>
<dbReference type="AlphaFoldDB" id="A0A2W6IGH2"/>
<reference evidence="1 2" key="1">
    <citation type="submission" date="2016-05" db="EMBL/GenBank/DDBJ databases">
        <authorList>
            <person name="Lavstsen T."/>
            <person name="Jespersen J.S."/>
        </authorList>
    </citation>
    <scope>NUCLEOTIDE SEQUENCE [LARGE SCALE GENOMIC DNA]</scope>
    <source>
        <strain evidence="1 2">SM-5815</strain>
    </source>
</reference>
<accession>A0A2W6IGH2</accession>
<evidence type="ECO:0000313" key="2">
    <source>
        <dbReference type="Proteomes" id="UP000249614"/>
    </source>
</evidence>
<organism evidence="1 2">
    <name type="scientific">Stenotrophomonas maltophilia</name>
    <name type="common">Pseudomonas maltophilia</name>
    <name type="synonym">Xanthomonas maltophilia</name>
    <dbReference type="NCBI Taxonomy" id="40324"/>
    <lineage>
        <taxon>Bacteria</taxon>
        <taxon>Pseudomonadati</taxon>
        <taxon>Pseudomonadota</taxon>
        <taxon>Gammaproteobacteria</taxon>
        <taxon>Lysobacterales</taxon>
        <taxon>Lysobacteraceae</taxon>
        <taxon>Stenotrophomonas</taxon>
        <taxon>Stenotrophomonas maltophilia group</taxon>
    </lineage>
</organism>